<sequence>MKLFKSQQKCSMSNSMTAMHMHHNYKTLRPNLY</sequence>
<name>A0A2P2Q6L9_RHIMU</name>
<protein>
    <submittedName>
        <fullName evidence="1">Uncharacterized protein</fullName>
    </submittedName>
</protein>
<evidence type="ECO:0000313" key="1">
    <source>
        <dbReference type="EMBL" id="MBX62618.1"/>
    </source>
</evidence>
<reference evidence="1" key="1">
    <citation type="submission" date="2018-02" db="EMBL/GenBank/DDBJ databases">
        <title>Rhizophora mucronata_Transcriptome.</title>
        <authorList>
            <person name="Meera S.P."/>
            <person name="Sreeshan A."/>
            <person name="Augustine A."/>
        </authorList>
    </citation>
    <scope>NUCLEOTIDE SEQUENCE</scope>
    <source>
        <tissue evidence="1">Leaf</tissue>
    </source>
</reference>
<organism evidence="1">
    <name type="scientific">Rhizophora mucronata</name>
    <name type="common">Asiatic mangrove</name>
    <dbReference type="NCBI Taxonomy" id="61149"/>
    <lineage>
        <taxon>Eukaryota</taxon>
        <taxon>Viridiplantae</taxon>
        <taxon>Streptophyta</taxon>
        <taxon>Embryophyta</taxon>
        <taxon>Tracheophyta</taxon>
        <taxon>Spermatophyta</taxon>
        <taxon>Magnoliopsida</taxon>
        <taxon>eudicotyledons</taxon>
        <taxon>Gunneridae</taxon>
        <taxon>Pentapetalae</taxon>
        <taxon>rosids</taxon>
        <taxon>fabids</taxon>
        <taxon>Malpighiales</taxon>
        <taxon>Rhizophoraceae</taxon>
        <taxon>Rhizophora</taxon>
    </lineage>
</organism>
<dbReference type="AlphaFoldDB" id="A0A2P2Q6L9"/>
<accession>A0A2P2Q6L9</accession>
<dbReference type="EMBL" id="GGEC01082134">
    <property type="protein sequence ID" value="MBX62618.1"/>
    <property type="molecule type" value="Transcribed_RNA"/>
</dbReference>
<proteinExistence type="predicted"/>